<evidence type="ECO:0000313" key="1">
    <source>
        <dbReference type="EMBL" id="GAJ05304.1"/>
    </source>
</evidence>
<protein>
    <submittedName>
        <fullName evidence="1">Uncharacterized protein</fullName>
    </submittedName>
</protein>
<organism evidence="1">
    <name type="scientific">marine sediment metagenome</name>
    <dbReference type="NCBI Taxonomy" id="412755"/>
    <lineage>
        <taxon>unclassified sequences</taxon>
        <taxon>metagenomes</taxon>
        <taxon>ecological metagenomes</taxon>
    </lineage>
</organism>
<gene>
    <name evidence="1" type="ORF">S12H4_46775</name>
</gene>
<sequence>AKISGKLPTATVLVIGRGYMYGPLAQPLEEITDEKFLTVYGLGPKHLAKLRTVISAPENKIPATLRSGY</sequence>
<comment type="caution">
    <text evidence="1">The sequence shown here is derived from an EMBL/GenBank/DDBJ whole genome shotgun (WGS) entry which is preliminary data.</text>
</comment>
<feature type="non-terminal residue" evidence="1">
    <location>
        <position position="1"/>
    </location>
</feature>
<reference evidence="1" key="1">
    <citation type="journal article" date="2014" name="Front. Microbiol.">
        <title>High frequency of phylogenetically diverse reductive dehalogenase-homologous genes in deep subseafloor sedimentary metagenomes.</title>
        <authorList>
            <person name="Kawai M."/>
            <person name="Futagami T."/>
            <person name="Toyoda A."/>
            <person name="Takaki Y."/>
            <person name="Nishi S."/>
            <person name="Hori S."/>
            <person name="Arai W."/>
            <person name="Tsubouchi T."/>
            <person name="Morono Y."/>
            <person name="Uchiyama I."/>
            <person name="Ito T."/>
            <person name="Fujiyama A."/>
            <person name="Inagaki F."/>
            <person name="Takami H."/>
        </authorList>
    </citation>
    <scope>NUCLEOTIDE SEQUENCE</scope>
    <source>
        <strain evidence="1">Expedition CK06-06</strain>
    </source>
</reference>
<dbReference type="AlphaFoldDB" id="X1TJ47"/>
<accession>X1TJ47</accession>
<name>X1TJ47_9ZZZZ</name>
<proteinExistence type="predicted"/>
<dbReference type="EMBL" id="BARW01029062">
    <property type="protein sequence ID" value="GAJ05304.1"/>
    <property type="molecule type" value="Genomic_DNA"/>
</dbReference>